<protein>
    <submittedName>
        <fullName evidence="3">Rhodanese-like domain-containing protein</fullName>
    </submittedName>
</protein>
<name>A0AA41WLC8_9GAMM</name>
<organism evidence="3 6">
    <name type="scientific">Stutzerimonas nitrititolerans</name>
    <dbReference type="NCBI Taxonomy" id="2482751"/>
    <lineage>
        <taxon>Bacteria</taxon>
        <taxon>Pseudomonadati</taxon>
        <taxon>Pseudomonadota</taxon>
        <taxon>Gammaproteobacteria</taxon>
        <taxon>Pseudomonadales</taxon>
        <taxon>Pseudomonadaceae</taxon>
        <taxon>Stutzerimonas</taxon>
    </lineage>
</organism>
<evidence type="ECO:0000313" key="6">
    <source>
        <dbReference type="Proteomes" id="UP001165292"/>
    </source>
</evidence>
<comment type="caution">
    <text evidence="3">The sequence shown here is derived from an EMBL/GenBank/DDBJ whole genome shotgun (WGS) entry which is preliminary data.</text>
</comment>
<dbReference type="InterPro" id="IPR050229">
    <property type="entry name" value="GlpE_sulfurtransferase"/>
</dbReference>
<dbReference type="RefSeq" id="WP_115027590.1">
    <property type="nucleotide sequence ID" value="NZ_DALYRC010000004.1"/>
</dbReference>
<dbReference type="SUPFAM" id="SSF52821">
    <property type="entry name" value="Rhodanese/Cell cycle control phosphatase"/>
    <property type="match status" value="1"/>
</dbReference>
<keyword evidence="5" id="KW-1185">Reference proteome</keyword>
<dbReference type="EMBL" id="RFFL01000005">
    <property type="protein sequence ID" value="RMI01496.1"/>
    <property type="molecule type" value="Genomic_DNA"/>
</dbReference>
<feature type="signal peptide" evidence="1">
    <location>
        <begin position="1"/>
        <end position="19"/>
    </location>
</feature>
<dbReference type="Gene3D" id="3.40.250.10">
    <property type="entry name" value="Rhodanese-like domain"/>
    <property type="match status" value="1"/>
</dbReference>
<keyword evidence="1" id="KW-0732">Signal</keyword>
<dbReference type="SMART" id="SM00450">
    <property type="entry name" value="RHOD"/>
    <property type="match status" value="1"/>
</dbReference>
<evidence type="ECO:0000313" key="4">
    <source>
        <dbReference type="EMBL" id="RMI01496.1"/>
    </source>
</evidence>
<evidence type="ECO:0000259" key="2">
    <source>
        <dbReference type="PROSITE" id="PS50206"/>
    </source>
</evidence>
<accession>A0AA41WLC8</accession>
<dbReference type="Proteomes" id="UP001165292">
    <property type="component" value="Unassembled WGS sequence"/>
</dbReference>
<evidence type="ECO:0000313" key="3">
    <source>
        <dbReference type="EMBL" id="MCO7546632.1"/>
    </source>
</evidence>
<dbReference type="CDD" id="cd00158">
    <property type="entry name" value="RHOD"/>
    <property type="match status" value="1"/>
</dbReference>
<evidence type="ECO:0000313" key="5">
    <source>
        <dbReference type="Proteomes" id="UP000269134"/>
    </source>
</evidence>
<dbReference type="Proteomes" id="UP000269134">
    <property type="component" value="Unassembled WGS sequence"/>
</dbReference>
<dbReference type="EMBL" id="JAMYBS010000029">
    <property type="protein sequence ID" value="MCO7546632.1"/>
    <property type="molecule type" value="Genomic_DNA"/>
</dbReference>
<reference evidence="4 5" key="1">
    <citation type="submission" date="2018-10" db="EMBL/GenBank/DDBJ databases">
        <title>Pseudomonas sp. GL14 genome.</title>
        <authorList>
            <person name="Peng J."/>
            <person name="Liu Z.-P."/>
        </authorList>
    </citation>
    <scope>NUCLEOTIDE SEQUENCE [LARGE SCALE GENOMIC DNA]</scope>
    <source>
        <strain evidence="4 5">GL14</strain>
    </source>
</reference>
<dbReference type="GeneID" id="84608985"/>
<dbReference type="AlphaFoldDB" id="A0AA41WLC8"/>
<dbReference type="Pfam" id="PF00581">
    <property type="entry name" value="Rhodanese"/>
    <property type="match status" value="1"/>
</dbReference>
<gene>
    <name evidence="4" type="ORF">EA795_08065</name>
    <name evidence="3" type="ORF">NJF43_17910</name>
</gene>
<dbReference type="InterPro" id="IPR001763">
    <property type="entry name" value="Rhodanese-like_dom"/>
</dbReference>
<feature type="chain" id="PRO_5041366125" evidence="1">
    <location>
        <begin position="20"/>
        <end position="147"/>
    </location>
</feature>
<sequence length="147" mass="16417">MLRMLALSCLLIGPLGAWAEEAPLEVPGAMTINTYQAKRLYDLGAVFVDVRPSREWAWGHIEGALHLDLERGFTGLALDEWPRTVPLVVYCDSEVCPSGAEAVRRAVSWGYQQVFYFRQGYFAWMLADLPLSKGEVRGFATLNAQAH</sequence>
<proteinExistence type="predicted"/>
<dbReference type="PROSITE" id="PS50206">
    <property type="entry name" value="RHODANESE_3"/>
    <property type="match status" value="1"/>
</dbReference>
<reference evidence="3" key="2">
    <citation type="submission" date="2022-06" db="EMBL/GenBank/DDBJ databases">
        <title>Detection of beta-lactamases in bacteria of animal origin.</title>
        <authorList>
            <person name="Mlynarcik P."/>
            <person name="Zdarska V."/>
            <person name="Chudobova H."/>
            <person name="Prochazkova P."/>
            <person name="Hricova K."/>
            <person name="Mezerova K."/>
            <person name="Bardon J."/>
            <person name="Dolejska M."/>
            <person name="Sukkar I."/>
            <person name="Kolar M."/>
        </authorList>
    </citation>
    <scope>NUCLEOTIDE SEQUENCE</scope>
    <source>
        <strain evidence="3">S 300-3</strain>
    </source>
</reference>
<feature type="domain" description="Rhodanese" evidence="2">
    <location>
        <begin position="44"/>
        <end position="133"/>
    </location>
</feature>
<dbReference type="InterPro" id="IPR036873">
    <property type="entry name" value="Rhodanese-like_dom_sf"/>
</dbReference>
<evidence type="ECO:0000256" key="1">
    <source>
        <dbReference type="SAM" id="SignalP"/>
    </source>
</evidence>
<dbReference type="PANTHER" id="PTHR43031">
    <property type="entry name" value="FAD-DEPENDENT OXIDOREDUCTASE"/>
    <property type="match status" value="1"/>
</dbReference>
<dbReference type="PANTHER" id="PTHR43031:SF1">
    <property type="entry name" value="PYRIDINE NUCLEOTIDE-DISULPHIDE OXIDOREDUCTASE"/>
    <property type="match status" value="1"/>
</dbReference>